<evidence type="ECO:0000259" key="1">
    <source>
        <dbReference type="PROSITE" id="PS50851"/>
    </source>
</evidence>
<proteinExistence type="predicted"/>
<dbReference type="Proteomes" id="UP000245474">
    <property type="component" value="Unassembled WGS sequence"/>
</dbReference>
<dbReference type="Pfam" id="PF01584">
    <property type="entry name" value="CheW"/>
    <property type="match status" value="1"/>
</dbReference>
<accession>A0A2U2MZ49</accession>
<dbReference type="EMBL" id="QFFI01000024">
    <property type="protein sequence ID" value="PWG61994.1"/>
    <property type="molecule type" value="Genomic_DNA"/>
</dbReference>
<dbReference type="GO" id="GO:0007165">
    <property type="term" value="P:signal transduction"/>
    <property type="evidence" value="ECO:0007669"/>
    <property type="project" value="InterPro"/>
</dbReference>
<reference evidence="2 3" key="1">
    <citation type="submission" date="2018-05" db="EMBL/GenBank/DDBJ databases">
        <title>Spiribacter halobius sp. nov., a moderately halophilic bacterium isolated from marine solar saltern.</title>
        <authorList>
            <person name="Zheng W.-S."/>
            <person name="Lu D.-C."/>
            <person name="Du Z.-J."/>
        </authorList>
    </citation>
    <scope>NUCLEOTIDE SEQUENCE [LARGE SCALE GENOMIC DNA]</scope>
    <source>
        <strain evidence="2 3">E85</strain>
    </source>
</reference>
<keyword evidence="3" id="KW-1185">Reference proteome</keyword>
<dbReference type="InterPro" id="IPR036061">
    <property type="entry name" value="CheW-like_dom_sf"/>
</dbReference>
<dbReference type="AlphaFoldDB" id="A0A2U2MZ49"/>
<organism evidence="2 3">
    <name type="scientific">Sediminicurvatus halobius</name>
    <dbReference type="NCBI Taxonomy" id="2182432"/>
    <lineage>
        <taxon>Bacteria</taxon>
        <taxon>Pseudomonadati</taxon>
        <taxon>Pseudomonadota</taxon>
        <taxon>Gammaproteobacteria</taxon>
        <taxon>Chromatiales</taxon>
        <taxon>Ectothiorhodospiraceae</taxon>
        <taxon>Sediminicurvatus</taxon>
    </lineage>
</organism>
<dbReference type="SUPFAM" id="SSF50341">
    <property type="entry name" value="CheW-like"/>
    <property type="match status" value="1"/>
</dbReference>
<dbReference type="PROSITE" id="PS50851">
    <property type="entry name" value="CHEW"/>
    <property type="match status" value="1"/>
</dbReference>
<feature type="domain" description="CheW-like" evidence="1">
    <location>
        <begin position="16"/>
        <end position="158"/>
    </location>
</feature>
<evidence type="ECO:0000313" key="2">
    <source>
        <dbReference type="EMBL" id="PWG61994.1"/>
    </source>
</evidence>
<protein>
    <recommendedName>
        <fullName evidence="1">CheW-like domain-containing protein</fullName>
    </recommendedName>
</protein>
<dbReference type="GO" id="GO:0006935">
    <property type="term" value="P:chemotaxis"/>
    <property type="evidence" value="ECO:0007669"/>
    <property type="project" value="InterPro"/>
</dbReference>
<sequence>MGAARSSKPMSDDASPVRSLLIPVSGEDILLPGAVVAEVTGYVEPEGDGSPDEGVIGTATWRGQRLPVAALTGLGEEGQREPGARARLVVLKGVSNHPELPYFGIVADDIPRPLSVQAQTIESLSHDDLPEGMLACVLANGEPAYIPDVEALEAKVHRALARESKVQG</sequence>
<dbReference type="InterPro" id="IPR002545">
    <property type="entry name" value="CheW-lke_dom"/>
</dbReference>
<evidence type="ECO:0000313" key="3">
    <source>
        <dbReference type="Proteomes" id="UP000245474"/>
    </source>
</evidence>
<comment type="caution">
    <text evidence="2">The sequence shown here is derived from an EMBL/GenBank/DDBJ whole genome shotgun (WGS) entry which is preliminary data.</text>
</comment>
<name>A0A2U2MZ49_9GAMM</name>
<gene>
    <name evidence="2" type="ORF">DEM34_14130</name>
</gene>